<dbReference type="InterPro" id="IPR000477">
    <property type="entry name" value="RT_dom"/>
</dbReference>
<dbReference type="EMBL" id="CH476743">
    <property type="protein sequence ID" value="EIE88588.1"/>
    <property type="molecule type" value="Genomic_DNA"/>
</dbReference>
<dbReference type="InterPro" id="IPR036397">
    <property type="entry name" value="RNaseH_sf"/>
</dbReference>
<dbReference type="Pfam" id="PF13358">
    <property type="entry name" value="DDE_3"/>
    <property type="match status" value="1"/>
</dbReference>
<name>I1CJF8_RHIO9</name>
<dbReference type="GO" id="GO:0003677">
    <property type="term" value="F:DNA binding"/>
    <property type="evidence" value="ECO:0007669"/>
    <property type="project" value="InterPro"/>
</dbReference>
<dbReference type="GO" id="GO:0006313">
    <property type="term" value="P:DNA transposition"/>
    <property type="evidence" value="ECO:0007669"/>
    <property type="project" value="InterPro"/>
</dbReference>
<gene>
    <name evidence="2" type="ORF">RO3G_13299</name>
</gene>
<dbReference type="Gene3D" id="3.30.420.10">
    <property type="entry name" value="Ribonuclease H-like superfamily/Ribonuclease H"/>
    <property type="match status" value="1"/>
</dbReference>
<dbReference type="STRING" id="246409.I1CJF8"/>
<keyword evidence="3" id="KW-1185">Reference proteome</keyword>
<dbReference type="GO" id="GO:0015074">
    <property type="term" value="P:DNA integration"/>
    <property type="evidence" value="ECO:0007669"/>
    <property type="project" value="InterPro"/>
</dbReference>
<accession>I1CJF8</accession>
<dbReference type="Proteomes" id="UP000009138">
    <property type="component" value="Unassembled WGS sequence"/>
</dbReference>
<dbReference type="PROSITE" id="PS50878">
    <property type="entry name" value="RT_POL"/>
    <property type="match status" value="1"/>
</dbReference>
<protein>
    <recommendedName>
        <fullName evidence="1">Reverse transcriptase domain-containing protein</fullName>
    </recommendedName>
</protein>
<evidence type="ECO:0000313" key="3">
    <source>
        <dbReference type="Proteomes" id="UP000009138"/>
    </source>
</evidence>
<dbReference type="Pfam" id="PF01498">
    <property type="entry name" value="HTH_Tnp_Tc3_2"/>
    <property type="match status" value="1"/>
</dbReference>
<dbReference type="SUPFAM" id="SSF56672">
    <property type="entry name" value="DNA/RNA polymerases"/>
    <property type="match status" value="1"/>
</dbReference>
<dbReference type="GeneID" id="93620264"/>
<organism evidence="2 3">
    <name type="scientific">Rhizopus delemar (strain RA 99-880 / ATCC MYA-4621 / FGSC 9543 / NRRL 43880)</name>
    <name type="common">Mucormycosis agent</name>
    <name type="synonym">Rhizopus arrhizus var. delemar</name>
    <dbReference type="NCBI Taxonomy" id="246409"/>
    <lineage>
        <taxon>Eukaryota</taxon>
        <taxon>Fungi</taxon>
        <taxon>Fungi incertae sedis</taxon>
        <taxon>Mucoromycota</taxon>
        <taxon>Mucoromycotina</taxon>
        <taxon>Mucoromycetes</taxon>
        <taxon>Mucorales</taxon>
        <taxon>Mucorineae</taxon>
        <taxon>Rhizopodaceae</taxon>
        <taxon>Rhizopus</taxon>
    </lineage>
</organism>
<dbReference type="Pfam" id="PF00078">
    <property type="entry name" value="RVT_1"/>
    <property type="match status" value="1"/>
</dbReference>
<sequence>MVRALSKNKQENIKSLVLQNKPYSVMMERIPNLKKSTLSRYANKFSPGRVTANPGRKTVLSVTTKPYIRKQIINGTLKTAKAVHKYLVCTGHTISYSGTIKVMKSMNFHAKIKVKKPLLTKVQKARRLAWAEEHKNWTSDDWRRMVFSDETKVNVYGSDGCKYYWSRPDDKLQPYHLDLTVKGGGGSIMVWGCITYDGPGYACWISEGTMKASDYVGILGTTLMDSLEYYGYHPQDIYFQQDNDPKHTSKLAKQWFKDNNFKCDHTFNWPSQSPDLNPIEHIWHHLKLKLSAYDTRAKGVHELWIRVEKEWSTFTAEDCRRYINSMPDRCRAFQRYKALKLQIKNIGTIFPPTVSDLKNWRPISLINTDAKVFTRILNSRIILCADTLITPFQSGFVQGRFIADNGLLMKLVMEHARLSNSSAVGLLLDQEKAYDRIHPDYLRQVLQRFAFPDSIINSISSLFFSTELQLNINGFLSDPIPQSRGLRQGDPLSPVLFNLAFEPLLRSV</sequence>
<dbReference type="PANTHER" id="PTHR31635">
    <property type="entry name" value="REVERSE TRANSCRIPTASE DOMAIN-CONTAINING PROTEIN-RELATED"/>
    <property type="match status" value="1"/>
</dbReference>
<dbReference type="InterPro" id="IPR002492">
    <property type="entry name" value="Transposase_Tc1-like"/>
</dbReference>
<feature type="domain" description="Reverse transcriptase" evidence="1">
    <location>
        <begin position="330"/>
        <end position="508"/>
    </location>
</feature>
<dbReference type="PANTHER" id="PTHR31635:SF196">
    <property type="entry name" value="REVERSE TRANSCRIPTASE DOMAIN-CONTAINING PROTEIN-RELATED"/>
    <property type="match status" value="1"/>
</dbReference>
<dbReference type="VEuPathDB" id="FungiDB:RO3G_13299"/>
<dbReference type="eggNOG" id="KOG1075">
    <property type="taxonomic scope" value="Eukaryota"/>
</dbReference>
<evidence type="ECO:0000259" key="1">
    <source>
        <dbReference type="PROSITE" id="PS50878"/>
    </source>
</evidence>
<reference evidence="2 3" key="1">
    <citation type="journal article" date="2009" name="PLoS Genet.">
        <title>Genomic analysis of the basal lineage fungus Rhizopus oryzae reveals a whole-genome duplication.</title>
        <authorList>
            <person name="Ma L.-J."/>
            <person name="Ibrahim A.S."/>
            <person name="Skory C."/>
            <person name="Grabherr M.G."/>
            <person name="Burger G."/>
            <person name="Butler M."/>
            <person name="Elias M."/>
            <person name="Idnurm A."/>
            <person name="Lang B.F."/>
            <person name="Sone T."/>
            <person name="Abe A."/>
            <person name="Calvo S.E."/>
            <person name="Corrochano L.M."/>
            <person name="Engels R."/>
            <person name="Fu J."/>
            <person name="Hansberg W."/>
            <person name="Kim J.-M."/>
            <person name="Kodira C.D."/>
            <person name="Koehrsen M.J."/>
            <person name="Liu B."/>
            <person name="Miranda-Saavedra D."/>
            <person name="O'Leary S."/>
            <person name="Ortiz-Castellanos L."/>
            <person name="Poulter R."/>
            <person name="Rodriguez-Romero J."/>
            <person name="Ruiz-Herrera J."/>
            <person name="Shen Y.-Q."/>
            <person name="Zeng Q."/>
            <person name="Galagan J."/>
            <person name="Birren B.W."/>
            <person name="Cuomo C.A."/>
            <person name="Wickes B.L."/>
        </authorList>
    </citation>
    <scope>NUCLEOTIDE SEQUENCE [LARGE SCALE GENOMIC DNA]</scope>
    <source>
        <strain evidence="3">RA 99-880 / ATCC MYA-4621 / FGSC 9543 / NRRL 43880</strain>
    </source>
</reference>
<dbReference type="RefSeq" id="XP_067523984.1">
    <property type="nucleotide sequence ID" value="XM_067667883.1"/>
</dbReference>
<dbReference type="InterPro" id="IPR038717">
    <property type="entry name" value="Tc1-like_DDE_dom"/>
</dbReference>
<dbReference type="InterPro" id="IPR043502">
    <property type="entry name" value="DNA/RNA_pol_sf"/>
</dbReference>
<dbReference type="AlphaFoldDB" id="I1CJF8"/>
<proteinExistence type="predicted"/>
<dbReference type="InParanoid" id="I1CJF8"/>
<evidence type="ECO:0000313" key="2">
    <source>
        <dbReference type="EMBL" id="EIE88588.1"/>
    </source>
</evidence>
<dbReference type="CDD" id="cd01650">
    <property type="entry name" value="RT_nLTR_like"/>
    <property type="match status" value="1"/>
</dbReference>